<reference evidence="1 2" key="1">
    <citation type="journal article" date="2014" name="Genome Biol. Evol.">
        <title>The genome of the myxosporean Thelohanellus kitauei shows adaptations to nutrient acquisition within its fish host.</title>
        <authorList>
            <person name="Yang Y."/>
            <person name="Xiong J."/>
            <person name="Zhou Z."/>
            <person name="Huo F."/>
            <person name="Miao W."/>
            <person name="Ran C."/>
            <person name="Liu Y."/>
            <person name="Zhang J."/>
            <person name="Feng J."/>
            <person name="Wang M."/>
            <person name="Wang M."/>
            <person name="Wang L."/>
            <person name="Yao B."/>
        </authorList>
    </citation>
    <scope>NUCLEOTIDE SEQUENCE [LARGE SCALE GENOMIC DNA]</scope>
    <source>
        <strain evidence="1">Wuqing</strain>
    </source>
</reference>
<accession>A0A0C2MIP5</accession>
<dbReference type="InterPro" id="IPR016024">
    <property type="entry name" value="ARM-type_fold"/>
</dbReference>
<dbReference type="OrthoDB" id="69656at2759"/>
<dbReference type="SUPFAM" id="SSF48371">
    <property type="entry name" value="ARM repeat"/>
    <property type="match status" value="1"/>
</dbReference>
<dbReference type="GO" id="GO:0007032">
    <property type="term" value="P:endosome organization"/>
    <property type="evidence" value="ECO:0007669"/>
    <property type="project" value="InterPro"/>
</dbReference>
<gene>
    <name evidence="1" type="ORF">RF11_02892</name>
</gene>
<keyword evidence="2" id="KW-1185">Reference proteome</keyword>
<dbReference type="GO" id="GO:2000641">
    <property type="term" value="P:regulation of early endosome to late endosome transport"/>
    <property type="evidence" value="ECO:0007669"/>
    <property type="project" value="InterPro"/>
</dbReference>
<dbReference type="GO" id="GO:0010008">
    <property type="term" value="C:endosome membrane"/>
    <property type="evidence" value="ECO:0007669"/>
    <property type="project" value="TreeGrafter"/>
</dbReference>
<dbReference type="Proteomes" id="UP000031668">
    <property type="component" value="Unassembled WGS sequence"/>
</dbReference>
<dbReference type="InterPro" id="IPR044978">
    <property type="entry name" value="GRV2/DNAJC13"/>
</dbReference>
<evidence type="ECO:0000313" key="2">
    <source>
        <dbReference type="Proteomes" id="UP000031668"/>
    </source>
</evidence>
<proteinExistence type="predicted"/>
<dbReference type="InterPro" id="IPR011989">
    <property type="entry name" value="ARM-like"/>
</dbReference>
<dbReference type="Gene3D" id="1.25.10.10">
    <property type="entry name" value="Leucine-rich Repeat Variant"/>
    <property type="match status" value="1"/>
</dbReference>
<comment type="caution">
    <text evidence="1">The sequence shown here is derived from an EMBL/GenBank/DDBJ whole genome shotgun (WGS) entry which is preliminary data.</text>
</comment>
<sequence>MDDIQSMILLYESQQENPELLWNTETRDTVSTYISNLKNKVFEKQQEDPNSTYDISKDFVDNINQEDSLMIANVSVHRFIAQPSWVLRHSREFLCGLFDKIYPTYTTKKLIDISEDMETLTTAICLFLQYNPVQCDQLPSLGHISKMIGFLDKSSTGSSVAKSTLRILNSCSNTRSCILDIYKNERWLFAVLESFEKRPDCAMLGASIINNCFSQEVSLVSTYILQNDFIPKLVRVLNYPLQEIERPLEAKAFIVNGLQALEKDLTHGKRITQLLNDFPEWKQYRFQKHDLFIDQSDTQHLLMQNTAGLKTQILFHTPVCRQSK</sequence>
<dbReference type="PANTHER" id="PTHR36983:SF2">
    <property type="entry name" value="DNAJ HOMOLOG SUBFAMILY C MEMBER 13"/>
    <property type="match status" value="1"/>
</dbReference>
<dbReference type="AlphaFoldDB" id="A0A0C2MIP5"/>
<organism evidence="1 2">
    <name type="scientific">Thelohanellus kitauei</name>
    <name type="common">Myxosporean</name>
    <dbReference type="NCBI Taxonomy" id="669202"/>
    <lineage>
        <taxon>Eukaryota</taxon>
        <taxon>Metazoa</taxon>
        <taxon>Cnidaria</taxon>
        <taxon>Myxozoa</taxon>
        <taxon>Myxosporea</taxon>
        <taxon>Bivalvulida</taxon>
        <taxon>Platysporina</taxon>
        <taxon>Myxobolidae</taxon>
        <taxon>Thelohanellus</taxon>
    </lineage>
</organism>
<dbReference type="PANTHER" id="PTHR36983">
    <property type="entry name" value="DNAJ HOMOLOG SUBFAMILY C MEMBER 13"/>
    <property type="match status" value="1"/>
</dbReference>
<dbReference type="EMBL" id="JWZT01004386">
    <property type="protein sequence ID" value="KII64220.1"/>
    <property type="molecule type" value="Genomic_DNA"/>
</dbReference>
<protein>
    <submittedName>
        <fullName evidence="1">DnaJ subfamily C member 13</fullName>
    </submittedName>
</protein>
<dbReference type="OMA" id="INEECAY"/>
<dbReference type="GO" id="GO:0006898">
    <property type="term" value="P:receptor-mediated endocytosis"/>
    <property type="evidence" value="ECO:0007669"/>
    <property type="project" value="TreeGrafter"/>
</dbReference>
<name>A0A0C2MIP5_THEKT</name>
<evidence type="ECO:0000313" key="1">
    <source>
        <dbReference type="EMBL" id="KII64220.1"/>
    </source>
</evidence>